<dbReference type="EMBL" id="PYMJ01000043">
    <property type="protein sequence ID" value="PSU44730.1"/>
    <property type="molecule type" value="Genomic_DNA"/>
</dbReference>
<dbReference type="AlphaFoldDB" id="A0A2T3J7N9"/>
<dbReference type="InterPro" id="IPR036662">
    <property type="entry name" value="PTS_EIIA_man-typ_sf"/>
</dbReference>
<dbReference type="Gene3D" id="3.40.50.510">
    <property type="entry name" value="Phosphotransferase system, mannose-type IIA component"/>
    <property type="match status" value="1"/>
</dbReference>
<evidence type="ECO:0000313" key="4">
    <source>
        <dbReference type="Proteomes" id="UP000240987"/>
    </source>
</evidence>
<dbReference type="RefSeq" id="WP_107245441.1">
    <property type="nucleotide sequence ID" value="NZ_PYMJ01000043.1"/>
</dbReference>
<organism evidence="3 4">
    <name type="scientific">Photobacterium frigidiphilum</name>
    <dbReference type="NCBI Taxonomy" id="264736"/>
    <lineage>
        <taxon>Bacteria</taxon>
        <taxon>Pseudomonadati</taxon>
        <taxon>Pseudomonadota</taxon>
        <taxon>Gammaproteobacteria</taxon>
        <taxon>Vibrionales</taxon>
        <taxon>Vibrionaceae</taxon>
        <taxon>Photobacterium</taxon>
    </lineage>
</organism>
<dbReference type="Pfam" id="PF03610">
    <property type="entry name" value="EIIA-man"/>
    <property type="match status" value="1"/>
</dbReference>
<accession>A0A2T3J7N9</accession>
<evidence type="ECO:0000313" key="3">
    <source>
        <dbReference type="EMBL" id="PSU44730.1"/>
    </source>
</evidence>
<dbReference type="InterPro" id="IPR051471">
    <property type="entry name" value="Bacterial_PTS_sugar_comp"/>
</dbReference>
<dbReference type="GO" id="GO:0009401">
    <property type="term" value="P:phosphoenolpyruvate-dependent sugar phosphotransferase system"/>
    <property type="evidence" value="ECO:0007669"/>
    <property type="project" value="InterPro"/>
</dbReference>
<protein>
    <submittedName>
        <fullName evidence="3">PTS fructose transporter subunit IIA</fullName>
    </submittedName>
</protein>
<feature type="domain" description="PTS EIIA type-4" evidence="2">
    <location>
        <begin position="1"/>
        <end position="128"/>
    </location>
</feature>
<keyword evidence="4" id="KW-1185">Reference proteome</keyword>
<reference evidence="3 4" key="1">
    <citation type="submission" date="2018-01" db="EMBL/GenBank/DDBJ databases">
        <title>Whole genome sequencing of Histamine producing bacteria.</title>
        <authorList>
            <person name="Butler K."/>
        </authorList>
    </citation>
    <scope>NUCLEOTIDE SEQUENCE [LARGE SCALE GENOMIC DNA]</scope>
    <source>
        <strain evidence="3 4">JCM 12947</strain>
    </source>
</reference>
<gene>
    <name evidence="3" type="ORF">C9J12_25885</name>
</gene>
<evidence type="ECO:0000256" key="1">
    <source>
        <dbReference type="ARBA" id="ARBA00022679"/>
    </source>
</evidence>
<dbReference type="OrthoDB" id="3183705at2"/>
<dbReference type="InterPro" id="IPR004701">
    <property type="entry name" value="PTS_EIIA_man-typ"/>
</dbReference>
<dbReference type="PANTHER" id="PTHR33799">
    <property type="entry name" value="PTS PERMEASE-RELATED-RELATED"/>
    <property type="match status" value="1"/>
</dbReference>
<dbReference type="GO" id="GO:0016740">
    <property type="term" value="F:transferase activity"/>
    <property type="evidence" value="ECO:0007669"/>
    <property type="project" value="UniProtKB-KW"/>
</dbReference>
<dbReference type="SUPFAM" id="SSF53062">
    <property type="entry name" value="PTS system fructose IIA component-like"/>
    <property type="match status" value="1"/>
</dbReference>
<keyword evidence="1" id="KW-0808">Transferase</keyword>
<dbReference type="PROSITE" id="PS51096">
    <property type="entry name" value="PTS_EIIA_TYPE_4"/>
    <property type="match status" value="1"/>
</dbReference>
<proteinExistence type="predicted"/>
<dbReference type="GO" id="GO:0016020">
    <property type="term" value="C:membrane"/>
    <property type="evidence" value="ECO:0007669"/>
    <property type="project" value="InterPro"/>
</dbReference>
<comment type="caution">
    <text evidence="3">The sequence shown here is derived from an EMBL/GenBank/DDBJ whole genome shotgun (WGS) entry which is preliminary data.</text>
</comment>
<dbReference type="PANTHER" id="PTHR33799:SF1">
    <property type="entry name" value="PTS SYSTEM MANNOSE-SPECIFIC EIIAB COMPONENT-RELATED"/>
    <property type="match status" value="1"/>
</dbReference>
<dbReference type="Proteomes" id="UP000240987">
    <property type="component" value="Unassembled WGS sequence"/>
</dbReference>
<name>A0A2T3J7N9_9GAMM</name>
<evidence type="ECO:0000259" key="2">
    <source>
        <dbReference type="PROSITE" id="PS51096"/>
    </source>
</evidence>
<sequence>MLHFLIATHGPLASALISSAKMVFGELQNTSCVSLTEEGGIEQFKQDFNTEIRDIASQVEGIVVLCDLECGTPYNIACTYAFDGSFPVPVEVVTGINFPTLLMTADFVEESDPASVAQTLQQEALNTIVVAKPVSVEQDDDF</sequence>